<dbReference type="PANTHER" id="PTHR24198:SF165">
    <property type="entry name" value="ANKYRIN REPEAT-CONTAINING PROTEIN-RELATED"/>
    <property type="match status" value="1"/>
</dbReference>
<dbReference type="InterPro" id="IPR036770">
    <property type="entry name" value="Ankyrin_rpt-contain_sf"/>
</dbReference>
<evidence type="ECO:0000256" key="1">
    <source>
        <dbReference type="ARBA" id="ARBA00022737"/>
    </source>
</evidence>
<keyword evidence="1" id="KW-0677">Repeat</keyword>
<organism evidence="4 5">
    <name type="scientific">Anthostomella pinea</name>
    <dbReference type="NCBI Taxonomy" id="933095"/>
    <lineage>
        <taxon>Eukaryota</taxon>
        <taxon>Fungi</taxon>
        <taxon>Dikarya</taxon>
        <taxon>Ascomycota</taxon>
        <taxon>Pezizomycotina</taxon>
        <taxon>Sordariomycetes</taxon>
        <taxon>Xylariomycetidae</taxon>
        <taxon>Xylariales</taxon>
        <taxon>Xylariaceae</taxon>
        <taxon>Anthostomella</taxon>
    </lineage>
</organism>
<dbReference type="SMART" id="SM00248">
    <property type="entry name" value="ANK"/>
    <property type="match status" value="4"/>
</dbReference>
<dbReference type="InterPro" id="IPR002110">
    <property type="entry name" value="Ankyrin_rpt"/>
</dbReference>
<dbReference type="PROSITE" id="PS50088">
    <property type="entry name" value="ANK_REPEAT"/>
    <property type="match status" value="1"/>
</dbReference>
<dbReference type="SUPFAM" id="SSF48403">
    <property type="entry name" value="Ankyrin repeat"/>
    <property type="match status" value="1"/>
</dbReference>
<dbReference type="AlphaFoldDB" id="A0AAI8YNN7"/>
<dbReference type="Gene3D" id="1.25.40.20">
    <property type="entry name" value="Ankyrin repeat-containing domain"/>
    <property type="match status" value="1"/>
</dbReference>
<dbReference type="EMBL" id="CAUWAG010000018">
    <property type="protein sequence ID" value="CAJ2511301.1"/>
    <property type="molecule type" value="Genomic_DNA"/>
</dbReference>
<evidence type="ECO:0000313" key="5">
    <source>
        <dbReference type="Proteomes" id="UP001295740"/>
    </source>
</evidence>
<evidence type="ECO:0000256" key="3">
    <source>
        <dbReference type="PROSITE-ProRule" id="PRU00023"/>
    </source>
</evidence>
<dbReference type="Proteomes" id="UP001295740">
    <property type="component" value="Unassembled WGS sequence"/>
</dbReference>
<dbReference type="PANTHER" id="PTHR24198">
    <property type="entry name" value="ANKYRIN REPEAT AND PROTEIN KINASE DOMAIN-CONTAINING PROTEIN"/>
    <property type="match status" value="1"/>
</dbReference>
<accession>A0AAI8YNN7</accession>
<reference evidence="4" key="1">
    <citation type="submission" date="2023-10" db="EMBL/GenBank/DDBJ databases">
        <authorList>
            <person name="Hackl T."/>
        </authorList>
    </citation>
    <scope>NUCLEOTIDE SEQUENCE</scope>
</reference>
<evidence type="ECO:0000313" key="4">
    <source>
        <dbReference type="EMBL" id="CAJ2511301.1"/>
    </source>
</evidence>
<name>A0AAI8YNN7_9PEZI</name>
<feature type="repeat" description="ANK" evidence="3">
    <location>
        <begin position="322"/>
        <end position="350"/>
    </location>
</feature>
<comment type="caution">
    <text evidence="4">The sequence shown here is derived from an EMBL/GenBank/DDBJ whole genome shotgun (WGS) entry which is preliminary data.</text>
</comment>
<keyword evidence="2 3" id="KW-0040">ANK repeat</keyword>
<protein>
    <submittedName>
        <fullName evidence="4">Uu.00g069260.m01.CDS01</fullName>
    </submittedName>
</protein>
<gene>
    <name evidence="4" type="ORF">KHLLAP_LOCUS11769</name>
</gene>
<dbReference type="PROSITE" id="PS50297">
    <property type="entry name" value="ANK_REP_REGION"/>
    <property type="match status" value="1"/>
</dbReference>
<dbReference type="Pfam" id="PF00023">
    <property type="entry name" value="Ank"/>
    <property type="match status" value="1"/>
</dbReference>
<evidence type="ECO:0000256" key="2">
    <source>
        <dbReference type="ARBA" id="ARBA00023043"/>
    </source>
</evidence>
<proteinExistence type="predicted"/>
<keyword evidence="5" id="KW-1185">Reference proteome</keyword>
<sequence length="532" mass="59817">MQSQQRHSLLDLPPELIRPIIRHALKITWLRDSVKLRQVNRLFESEVMAVIEEEKLLCSFDTGVVRTRGVGFFGRMIQADFMAAYLLRRPHKHTYWNSNISVLLNSLVDEIMALDGVPVDDVPTRYQHLLALSCVVRQNNDYLYVIITGRPVLQCEQSRRIIDGNLRTRNNIFGTYLCCALWGRQHELARYILEKSYENSGLRAHASVHRALQTAVVNGDLTSVQLLLEPAWGHNTSGSNYQKVLVLSIRLGHRRIADLLLSRAHGGPMHDVAHNGLREACFSGDLHLVRRLLDRSPDICLDTNRQCTSTFGAKPAFFSYSKRATPVEATAKQGHEDILKLLIERGANPDGLGCFRGDRESEDEELPEPGSLSCAACGGHIGIAKILLGAGVKVLPDQWKLIVRCAIEFSHIDIVRYLIVSKAVDGGRLLKGDPFVLRDMMAISCRYGSTEAVKSFADKGVPVDGFYEARRTPWKVALAFDQRSVLQFLRDCGVNMVHPSRVPLREYFERDEYLMGRAPLLMHPGAREGISC</sequence>